<dbReference type="SUPFAM" id="SSF103481">
    <property type="entry name" value="Multidrug resistance efflux transporter EmrE"/>
    <property type="match status" value="2"/>
</dbReference>
<evidence type="ECO:0000313" key="6">
    <source>
        <dbReference type="Proteomes" id="UP001150259"/>
    </source>
</evidence>
<dbReference type="PANTHER" id="PTHR12715:SF4">
    <property type="entry name" value="EAMA DOMAIN-CONTAINING PROTEIN"/>
    <property type="match status" value="1"/>
</dbReference>
<evidence type="ECO:0000313" key="5">
    <source>
        <dbReference type="EMBL" id="MDC5696202.1"/>
    </source>
</evidence>
<feature type="compositionally biased region" description="Low complexity" evidence="2">
    <location>
        <begin position="9"/>
        <end position="20"/>
    </location>
</feature>
<name>A0ABT5GD83_9MICO</name>
<evidence type="ECO:0000256" key="3">
    <source>
        <dbReference type="SAM" id="Phobius"/>
    </source>
</evidence>
<dbReference type="InterPro" id="IPR052756">
    <property type="entry name" value="Alkyne_AA_exporter"/>
</dbReference>
<feature type="transmembrane region" description="Helical" evidence="3">
    <location>
        <begin position="238"/>
        <end position="259"/>
    </location>
</feature>
<reference evidence="5 6" key="1">
    <citation type="submission" date="2022-11" db="EMBL/GenBank/DDBJ databases">
        <title>Anaerobic phenanthrene biodegradation by a DNRA strain PheN6.</title>
        <authorList>
            <person name="Zhang Z."/>
        </authorList>
    </citation>
    <scope>NUCLEOTIDE SEQUENCE [LARGE SCALE GENOMIC DNA]</scope>
    <source>
        <strain evidence="5 6">PheN6</strain>
    </source>
</reference>
<feature type="domain" description="EamA" evidence="4">
    <location>
        <begin position="34"/>
        <end position="162"/>
    </location>
</feature>
<feature type="transmembrane region" description="Helical" evidence="3">
    <location>
        <begin position="27"/>
        <end position="49"/>
    </location>
</feature>
<feature type="transmembrane region" description="Helical" evidence="3">
    <location>
        <begin position="205"/>
        <end position="222"/>
    </location>
</feature>
<keyword evidence="3" id="KW-0472">Membrane</keyword>
<feature type="transmembrane region" description="Helical" evidence="3">
    <location>
        <begin position="120"/>
        <end position="139"/>
    </location>
</feature>
<feature type="transmembrane region" description="Helical" evidence="3">
    <location>
        <begin position="266"/>
        <end position="285"/>
    </location>
</feature>
<proteinExistence type="inferred from homology"/>
<feature type="transmembrane region" description="Helical" evidence="3">
    <location>
        <begin position="90"/>
        <end position="108"/>
    </location>
</feature>
<dbReference type="RefSeq" id="WP_272460778.1">
    <property type="nucleotide sequence ID" value="NZ_JAPFQL010000007.1"/>
</dbReference>
<dbReference type="EMBL" id="JAPFQL010000007">
    <property type="protein sequence ID" value="MDC5696202.1"/>
    <property type="molecule type" value="Genomic_DNA"/>
</dbReference>
<comment type="caution">
    <text evidence="5">The sequence shown here is derived from an EMBL/GenBank/DDBJ whole genome shotgun (WGS) entry which is preliminary data.</text>
</comment>
<feature type="transmembrane region" description="Helical" evidence="3">
    <location>
        <begin position="61"/>
        <end position="78"/>
    </location>
</feature>
<sequence>MTSPRNSSTEAAARAPARTEPPATRTATWLVLAAMAVTLVLWASAFVAIRHLGHDVPPGALSLGRLLVASVALGVLVFRRRPTWPRRGDWGLLILCGVAWFGIYNLALNDAERRIDAGTAALLVQIGPIIVALLATVFLGERLTSWLVVGMVVGFAGVFIIARGFSNGGSGDRVGVWLAVIAAVTYAIGVLAQKPLLRRLPGPEVTFLACAIGVITLLPWSGELVDVIRQSDADTLLWIAYLGIFPTAVAFSLWAFVLARSDAGKLTLTTFLVPFIATLIAWALLAEVPPALTFLGGALCITGVLLTRRQPARRAGRRST</sequence>
<keyword evidence="6" id="KW-1185">Reference proteome</keyword>
<dbReference type="InterPro" id="IPR000620">
    <property type="entry name" value="EamA_dom"/>
</dbReference>
<feature type="transmembrane region" description="Helical" evidence="3">
    <location>
        <begin position="146"/>
        <end position="162"/>
    </location>
</feature>
<feature type="domain" description="EamA" evidence="4">
    <location>
        <begin position="174"/>
        <end position="307"/>
    </location>
</feature>
<accession>A0ABT5GD83</accession>
<dbReference type="Gene3D" id="1.10.3730.20">
    <property type="match status" value="1"/>
</dbReference>
<evidence type="ECO:0000259" key="4">
    <source>
        <dbReference type="Pfam" id="PF00892"/>
    </source>
</evidence>
<gene>
    <name evidence="5" type="ORF">OO014_02960</name>
</gene>
<dbReference type="PANTHER" id="PTHR12715">
    <property type="entry name" value="TRANSPORTER, DRUG/METABOLITE EXPORTER FAMILY"/>
    <property type="match status" value="1"/>
</dbReference>
<feature type="region of interest" description="Disordered" evidence="2">
    <location>
        <begin position="1"/>
        <end position="20"/>
    </location>
</feature>
<feature type="transmembrane region" description="Helical" evidence="3">
    <location>
        <begin position="174"/>
        <end position="193"/>
    </location>
</feature>
<dbReference type="Pfam" id="PF00892">
    <property type="entry name" value="EamA"/>
    <property type="match status" value="2"/>
</dbReference>
<keyword evidence="3" id="KW-1133">Transmembrane helix</keyword>
<keyword evidence="3" id="KW-0812">Transmembrane</keyword>
<organism evidence="5 6">
    <name type="scientific">Intrasporangium calvum</name>
    <dbReference type="NCBI Taxonomy" id="53358"/>
    <lineage>
        <taxon>Bacteria</taxon>
        <taxon>Bacillati</taxon>
        <taxon>Actinomycetota</taxon>
        <taxon>Actinomycetes</taxon>
        <taxon>Micrococcales</taxon>
        <taxon>Intrasporangiaceae</taxon>
        <taxon>Intrasporangium</taxon>
    </lineage>
</organism>
<evidence type="ECO:0000256" key="2">
    <source>
        <dbReference type="SAM" id="MobiDB-lite"/>
    </source>
</evidence>
<comment type="similarity">
    <text evidence="1">Belongs to the EamA transporter family.</text>
</comment>
<feature type="transmembrane region" description="Helical" evidence="3">
    <location>
        <begin position="291"/>
        <end position="308"/>
    </location>
</feature>
<evidence type="ECO:0000256" key="1">
    <source>
        <dbReference type="ARBA" id="ARBA00007362"/>
    </source>
</evidence>
<dbReference type="InterPro" id="IPR037185">
    <property type="entry name" value="EmrE-like"/>
</dbReference>
<dbReference type="Proteomes" id="UP001150259">
    <property type="component" value="Unassembled WGS sequence"/>
</dbReference>
<protein>
    <submittedName>
        <fullName evidence="5">DMT family transporter</fullName>
    </submittedName>
</protein>